<name>A0AAJ0EA98_9PEZI</name>
<evidence type="ECO:0000313" key="3">
    <source>
        <dbReference type="Proteomes" id="UP001243989"/>
    </source>
</evidence>
<evidence type="ECO:0000313" key="2">
    <source>
        <dbReference type="EMBL" id="KAK1624869.1"/>
    </source>
</evidence>
<feature type="compositionally biased region" description="Polar residues" evidence="1">
    <location>
        <begin position="1"/>
        <end position="35"/>
    </location>
</feature>
<reference evidence="2" key="1">
    <citation type="submission" date="2021-06" db="EMBL/GenBank/DDBJ databases">
        <title>Comparative genomics, transcriptomics and evolutionary studies reveal genomic signatures of adaptation to plant cell wall in hemibiotrophic fungi.</title>
        <authorList>
            <consortium name="DOE Joint Genome Institute"/>
            <person name="Baroncelli R."/>
            <person name="Diaz J.F."/>
            <person name="Benocci T."/>
            <person name="Peng M."/>
            <person name="Battaglia E."/>
            <person name="Haridas S."/>
            <person name="Andreopoulos W."/>
            <person name="Labutti K."/>
            <person name="Pangilinan J."/>
            <person name="Floch G.L."/>
            <person name="Makela M.R."/>
            <person name="Henrissat B."/>
            <person name="Grigoriev I.V."/>
            <person name="Crouch J.A."/>
            <person name="De Vries R.P."/>
            <person name="Sukno S.A."/>
            <person name="Thon M.R."/>
        </authorList>
    </citation>
    <scope>NUCLEOTIDE SEQUENCE</scope>
    <source>
        <strain evidence="2">CBS 102054</strain>
    </source>
</reference>
<sequence>MNDATSAPRNQSSGELDTLESATCVSPQTHDNSGNRAERQPAAPTSRSSYETGIIIRNSYSYDIHLQTFDSSLLTPHSPHLHLGQSYTMGPRRTRTGVRRGRESKMQNSHFPVCPPAAMFPQFHDLGTRLQPDTHDKPDFTDPDAQEPGARTPGAGPGWRAQP</sequence>
<evidence type="ECO:0000256" key="1">
    <source>
        <dbReference type="SAM" id="MobiDB-lite"/>
    </source>
</evidence>
<accession>A0AAJ0EA98</accession>
<protein>
    <submittedName>
        <fullName evidence="2">Uncharacterized protein</fullName>
    </submittedName>
</protein>
<feature type="region of interest" description="Disordered" evidence="1">
    <location>
        <begin position="1"/>
        <end position="50"/>
    </location>
</feature>
<comment type="caution">
    <text evidence="2">The sequence shown here is derived from an EMBL/GenBank/DDBJ whole genome shotgun (WGS) entry which is preliminary data.</text>
</comment>
<organism evidence="2 3">
    <name type="scientific">Colletotrichum phormii</name>
    <dbReference type="NCBI Taxonomy" id="359342"/>
    <lineage>
        <taxon>Eukaryota</taxon>
        <taxon>Fungi</taxon>
        <taxon>Dikarya</taxon>
        <taxon>Ascomycota</taxon>
        <taxon>Pezizomycotina</taxon>
        <taxon>Sordariomycetes</taxon>
        <taxon>Hypocreomycetidae</taxon>
        <taxon>Glomerellales</taxon>
        <taxon>Glomerellaceae</taxon>
        <taxon>Colletotrichum</taxon>
        <taxon>Colletotrichum acutatum species complex</taxon>
    </lineage>
</organism>
<dbReference type="EMBL" id="JAHMHQ010000022">
    <property type="protein sequence ID" value="KAK1624869.1"/>
    <property type="molecule type" value="Genomic_DNA"/>
</dbReference>
<dbReference type="Proteomes" id="UP001243989">
    <property type="component" value="Unassembled WGS sequence"/>
</dbReference>
<keyword evidence="3" id="KW-1185">Reference proteome</keyword>
<gene>
    <name evidence="2" type="ORF">BDP81DRAFT_101885</name>
</gene>
<proteinExistence type="predicted"/>
<dbReference type="RefSeq" id="XP_060440864.1">
    <property type="nucleotide sequence ID" value="XM_060581378.1"/>
</dbReference>
<feature type="region of interest" description="Disordered" evidence="1">
    <location>
        <begin position="127"/>
        <end position="163"/>
    </location>
</feature>
<dbReference type="GeneID" id="85466240"/>
<dbReference type="AlphaFoldDB" id="A0AAJ0EA98"/>